<sequence length="274" mass="31583">NFKRVRMTERTIDTGFWNDPFVQPVSFNAKCIYLYSWTNEHCNQAGLYEITMVTMTRETCLEETAVLEALAELHPKVVWYPDYSILWVRPFIKRQSRSPKFLIAAGKSLEPISNKKLVAEYLEYYRTTYNIEIPYRYPIDTLSIPSTREEDQKTLLSSAGSKALSLEEGESEGEKPSGPQDPLLAAIAILYEQNIGILTPGIADKLKWIRDTFPDGWFQAALQEALEYNKRSLAYITTILERWKVEGFKSKRKEIPGQEKGRKKKIPEGLNIDE</sequence>
<comment type="caution">
    <text evidence="3">The sequence shown here is derived from an EMBL/GenBank/DDBJ whole genome shotgun (WGS) entry which is preliminary data.</text>
</comment>
<dbReference type="InterPro" id="IPR034829">
    <property type="entry name" value="DnaD-like_sf"/>
</dbReference>
<dbReference type="Pfam" id="PF07261">
    <property type="entry name" value="DnaB_2"/>
    <property type="match status" value="1"/>
</dbReference>
<dbReference type="NCBIfam" id="TIGR01446">
    <property type="entry name" value="DnaD_dom"/>
    <property type="match status" value="1"/>
</dbReference>
<dbReference type="Gene3D" id="1.10.10.630">
    <property type="entry name" value="DnaD domain-like"/>
    <property type="match status" value="1"/>
</dbReference>
<dbReference type="AlphaFoldDB" id="A0A0F8XC76"/>
<accession>A0A0F8XC76</accession>
<evidence type="ECO:0000259" key="2">
    <source>
        <dbReference type="Pfam" id="PF07261"/>
    </source>
</evidence>
<organism evidence="3">
    <name type="scientific">marine sediment metagenome</name>
    <dbReference type="NCBI Taxonomy" id="412755"/>
    <lineage>
        <taxon>unclassified sequences</taxon>
        <taxon>metagenomes</taxon>
        <taxon>ecological metagenomes</taxon>
    </lineage>
</organism>
<protein>
    <recommendedName>
        <fullName evidence="2">DnaB/C C-terminal domain-containing protein</fullName>
    </recommendedName>
</protein>
<gene>
    <name evidence="3" type="ORF">LCGC14_2960570</name>
</gene>
<proteinExistence type="predicted"/>
<feature type="domain" description="DnaB/C C-terminal" evidence="2">
    <location>
        <begin position="190"/>
        <end position="251"/>
    </location>
</feature>
<reference evidence="3" key="1">
    <citation type="journal article" date="2015" name="Nature">
        <title>Complex archaea that bridge the gap between prokaryotes and eukaryotes.</title>
        <authorList>
            <person name="Spang A."/>
            <person name="Saw J.H."/>
            <person name="Jorgensen S.L."/>
            <person name="Zaremba-Niedzwiedzka K."/>
            <person name="Martijn J."/>
            <person name="Lind A.E."/>
            <person name="van Eijk R."/>
            <person name="Schleper C."/>
            <person name="Guy L."/>
            <person name="Ettema T.J."/>
        </authorList>
    </citation>
    <scope>NUCLEOTIDE SEQUENCE</scope>
</reference>
<dbReference type="SUPFAM" id="SSF158499">
    <property type="entry name" value="DnaD domain-like"/>
    <property type="match status" value="1"/>
</dbReference>
<dbReference type="InterPro" id="IPR006343">
    <property type="entry name" value="DnaB/C_C"/>
</dbReference>
<dbReference type="EMBL" id="LAZR01059912">
    <property type="protein sequence ID" value="KKK66787.1"/>
    <property type="molecule type" value="Genomic_DNA"/>
</dbReference>
<evidence type="ECO:0000313" key="3">
    <source>
        <dbReference type="EMBL" id="KKK66787.1"/>
    </source>
</evidence>
<name>A0A0F8XC76_9ZZZZ</name>
<evidence type="ECO:0000256" key="1">
    <source>
        <dbReference type="SAM" id="MobiDB-lite"/>
    </source>
</evidence>
<feature type="region of interest" description="Disordered" evidence="1">
    <location>
        <begin position="254"/>
        <end position="274"/>
    </location>
</feature>
<feature type="non-terminal residue" evidence="3">
    <location>
        <position position="1"/>
    </location>
</feature>